<reference evidence="3 4" key="1">
    <citation type="submission" date="2016-10" db="EMBL/GenBank/DDBJ databases">
        <authorList>
            <person name="de Groot N.N."/>
        </authorList>
    </citation>
    <scope>NUCLEOTIDE SEQUENCE [LARGE SCALE GENOMIC DNA]</scope>
    <source>
        <strain evidence="3 4">ATCC 35022</strain>
    </source>
</reference>
<keyword evidence="2" id="KW-1133">Transmembrane helix</keyword>
<keyword evidence="2" id="KW-0812">Transmembrane</keyword>
<accession>A0A1G6AYR6</accession>
<name>A0A1G6AYR6_9HYPH</name>
<proteinExistence type="predicted"/>
<organism evidence="3 4">
    <name type="scientific">Bauldia litoralis</name>
    <dbReference type="NCBI Taxonomy" id="665467"/>
    <lineage>
        <taxon>Bacteria</taxon>
        <taxon>Pseudomonadati</taxon>
        <taxon>Pseudomonadota</taxon>
        <taxon>Alphaproteobacteria</taxon>
        <taxon>Hyphomicrobiales</taxon>
        <taxon>Kaistiaceae</taxon>
        <taxon>Bauldia</taxon>
    </lineage>
</organism>
<dbReference type="Pfam" id="PF04977">
    <property type="entry name" value="DivIC"/>
    <property type="match status" value="1"/>
</dbReference>
<sequence length="114" mass="13050">MYTRQRRQSPLRLLWLPLATAAFVGYFGYHAYSGVYGVPALKRMQGEVVELKTRLDNLREQRAVLEKRVSYLKPDSLDADILDIEARTSLNLVRPDEVVISFGAVQHSRDKSLD</sequence>
<protein>
    <submittedName>
        <fullName evidence="3">Cell division protein FtsB</fullName>
    </submittedName>
</protein>
<dbReference type="STRING" id="665467.SAMN02982931_01013"/>
<keyword evidence="1" id="KW-0175">Coiled coil</keyword>
<keyword evidence="3" id="KW-0132">Cell division</keyword>
<feature type="coiled-coil region" evidence="1">
    <location>
        <begin position="41"/>
        <end position="68"/>
    </location>
</feature>
<evidence type="ECO:0000256" key="1">
    <source>
        <dbReference type="SAM" id="Coils"/>
    </source>
</evidence>
<dbReference type="AlphaFoldDB" id="A0A1G6AYR6"/>
<evidence type="ECO:0000313" key="4">
    <source>
        <dbReference type="Proteomes" id="UP000199071"/>
    </source>
</evidence>
<gene>
    <name evidence="3" type="ORF">SAMN02982931_01013</name>
</gene>
<dbReference type="EMBL" id="FMXQ01000002">
    <property type="protein sequence ID" value="SDB13474.1"/>
    <property type="molecule type" value="Genomic_DNA"/>
</dbReference>
<dbReference type="GO" id="GO:0051301">
    <property type="term" value="P:cell division"/>
    <property type="evidence" value="ECO:0007669"/>
    <property type="project" value="UniProtKB-KW"/>
</dbReference>
<keyword evidence="3" id="KW-0131">Cell cycle</keyword>
<keyword evidence="4" id="KW-1185">Reference proteome</keyword>
<dbReference type="InterPro" id="IPR007060">
    <property type="entry name" value="FtsL/DivIC"/>
</dbReference>
<evidence type="ECO:0000313" key="3">
    <source>
        <dbReference type="EMBL" id="SDB13474.1"/>
    </source>
</evidence>
<keyword evidence="2" id="KW-0472">Membrane</keyword>
<feature type="transmembrane region" description="Helical" evidence="2">
    <location>
        <begin position="12"/>
        <end position="32"/>
    </location>
</feature>
<dbReference type="Proteomes" id="UP000199071">
    <property type="component" value="Unassembled WGS sequence"/>
</dbReference>
<evidence type="ECO:0000256" key="2">
    <source>
        <dbReference type="SAM" id="Phobius"/>
    </source>
</evidence>
<dbReference type="RefSeq" id="WP_175478295.1">
    <property type="nucleotide sequence ID" value="NZ_FMXQ01000002.1"/>
</dbReference>